<proteinExistence type="inferred from homology"/>
<comment type="subcellular location">
    <subcellularLocation>
        <location evidence="2">Cytoplasm</location>
    </subcellularLocation>
    <subcellularLocation>
        <location evidence="1">Nucleus</location>
    </subcellularLocation>
</comment>
<dbReference type="PANTHER" id="PTHR12896">
    <property type="entry name" value="PAX6 NEIGHBOR PROTEIN PAXNEB"/>
    <property type="match status" value="1"/>
</dbReference>
<evidence type="ECO:0000256" key="8">
    <source>
        <dbReference type="ARBA" id="ARBA00023242"/>
    </source>
</evidence>
<dbReference type="GO" id="GO:0002098">
    <property type="term" value="P:tRNA wobble uridine modification"/>
    <property type="evidence" value="ECO:0007669"/>
    <property type="project" value="InterPro"/>
</dbReference>
<sequence>MSSFWVCKNVRWWFFSRNFMSEGLVHNQPIVFASPAKDPRGQDSFLIGTLPSPALPKDHRDPDQINFDSQNGKHEFCNNFDCRKPLERQFLKGKRIDCASIQNSPNLVALHDRYHNFQGLISYVPSYKFTFHVCDGNISCVGRIAIQSFCVPQCGYSNMEWDMLSILRSLKGMLRSSNDVAVHMADTLLSVKAIPDEDKELATLLTCYQGMVGLLNVQKVAQINTQVPVILEATTFSIKLQKRRYLVLECLNQAPIDGSSGSSYGTSGSCLGSSKTGPLDF</sequence>
<evidence type="ECO:0000256" key="3">
    <source>
        <dbReference type="ARBA" id="ARBA00005043"/>
    </source>
</evidence>
<comment type="caution">
    <text evidence="10">The sequence shown here is derived from an EMBL/GenBank/DDBJ whole genome shotgun (WGS) entry which is preliminary data.</text>
</comment>
<evidence type="ECO:0000313" key="10">
    <source>
        <dbReference type="EMBL" id="KAK9912812.1"/>
    </source>
</evidence>
<evidence type="ECO:0000256" key="2">
    <source>
        <dbReference type="ARBA" id="ARBA00004496"/>
    </source>
</evidence>
<dbReference type="PANTHER" id="PTHR12896:SF1">
    <property type="entry name" value="ELONGATOR COMPLEX PROTEIN 4"/>
    <property type="match status" value="1"/>
</dbReference>
<evidence type="ECO:0000256" key="1">
    <source>
        <dbReference type="ARBA" id="ARBA00004123"/>
    </source>
</evidence>
<evidence type="ECO:0000256" key="5">
    <source>
        <dbReference type="ARBA" id="ARBA00020265"/>
    </source>
</evidence>
<evidence type="ECO:0000256" key="9">
    <source>
        <dbReference type="SAM" id="MobiDB-lite"/>
    </source>
</evidence>
<comment type="pathway">
    <text evidence="3">tRNA modification; 5-methoxycarbonylmethyl-2-thiouridine-tRNA biosynthesis.</text>
</comment>
<dbReference type="Pfam" id="PF05625">
    <property type="entry name" value="PAXNEB"/>
    <property type="match status" value="2"/>
</dbReference>
<dbReference type="GO" id="GO:0008023">
    <property type="term" value="C:transcription elongation factor complex"/>
    <property type="evidence" value="ECO:0007669"/>
    <property type="project" value="TreeGrafter"/>
</dbReference>
<dbReference type="Proteomes" id="UP001457282">
    <property type="component" value="Unassembled WGS sequence"/>
</dbReference>
<dbReference type="InterPro" id="IPR008728">
    <property type="entry name" value="Elongator_complex_protein_4"/>
</dbReference>
<feature type="region of interest" description="Disordered" evidence="9">
    <location>
        <begin position="260"/>
        <end position="281"/>
    </location>
</feature>
<evidence type="ECO:0000256" key="7">
    <source>
        <dbReference type="ARBA" id="ARBA00022694"/>
    </source>
</evidence>
<evidence type="ECO:0000256" key="4">
    <source>
        <dbReference type="ARBA" id="ARBA00007573"/>
    </source>
</evidence>
<name>A0AAW1VXN7_RUBAR</name>
<keyword evidence="7" id="KW-0819">tRNA processing</keyword>
<reference evidence="10 11" key="1">
    <citation type="journal article" date="2023" name="G3 (Bethesda)">
        <title>A chromosome-length genome assembly and annotation of blackberry (Rubus argutus, cv. 'Hillquist').</title>
        <authorList>
            <person name="Bruna T."/>
            <person name="Aryal R."/>
            <person name="Dudchenko O."/>
            <person name="Sargent D.J."/>
            <person name="Mead D."/>
            <person name="Buti M."/>
            <person name="Cavallini A."/>
            <person name="Hytonen T."/>
            <person name="Andres J."/>
            <person name="Pham M."/>
            <person name="Weisz D."/>
            <person name="Mascagni F."/>
            <person name="Usai G."/>
            <person name="Natali L."/>
            <person name="Bassil N."/>
            <person name="Fernandez G.E."/>
            <person name="Lomsadze A."/>
            <person name="Armour M."/>
            <person name="Olukolu B."/>
            <person name="Poorten T."/>
            <person name="Britton C."/>
            <person name="Davik J."/>
            <person name="Ashrafi H."/>
            <person name="Aiden E.L."/>
            <person name="Borodovsky M."/>
            <person name="Worthington M."/>
        </authorList>
    </citation>
    <scope>NUCLEOTIDE SEQUENCE [LARGE SCALE GENOMIC DNA]</scope>
    <source>
        <strain evidence="10">PI 553951</strain>
    </source>
</reference>
<comment type="similarity">
    <text evidence="4">Belongs to the ELP4 family.</text>
</comment>
<dbReference type="GO" id="GO:0005737">
    <property type="term" value="C:cytoplasm"/>
    <property type="evidence" value="ECO:0007669"/>
    <property type="project" value="UniProtKB-SubCell"/>
</dbReference>
<dbReference type="GO" id="GO:0033588">
    <property type="term" value="C:elongator holoenzyme complex"/>
    <property type="evidence" value="ECO:0007669"/>
    <property type="project" value="InterPro"/>
</dbReference>
<protein>
    <recommendedName>
        <fullName evidence="5">Elongator complex protein 4</fullName>
    </recommendedName>
</protein>
<keyword evidence="11" id="KW-1185">Reference proteome</keyword>
<dbReference type="AlphaFoldDB" id="A0AAW1VXN7"/>
<evidence type="ECO:0000256" key="6">
    <source>
        <dbReference type="ARBA" id="ARBA00022490"/>
    </source>
</evidence>
<dbReference type="InterPro" id="IPR027417">
    <property type="entry name" value="P-loop_NTPase"/>
</dbReference>
<accession>A0AAW1VXN7</accession>
<keyword evidence="8" id="KW-0539">Nucleus</keyword>
<keyword evidence="6" id="KW-0963">Cytoplasm</keyword>
<organism evidence="10 11">
    <name type="scientific">Rubus argutus</name>
    <name type="common">Southern blackberry</name>
    <dbReference type="NCBI Taxonomy" id="59490"/>
    <lineage>
        <taxon>Eukaryota</taxon>
        <taxon>Viridiplantae</taxon>
        <taxon>Streptophyta</taxon>
        <taxon>Embryophyta</taxon>
        <taxon>Tracheophyta</taxon>
        <taxon>Spermatophyta</taxon>
        <taxon>Magnoliopsida</taxon>
        <taxon>eudicotyledons</taxon>
        <taxon>Gunneridae</taxon>
        <taxon>Pentapetalae</taxon>
        <taxon>rosids</taxon>
        <taxon>fabids</taxon>
        <taxon>Rosales</taxon>
        <taxon>Rosaceae</taxon>
        <taxon>Rosoideae</taxon>
        <taxon>Rosoideae incertae sedis</taxon>
        <taxon>Rubus</taxon>
    </lineage>
</organism>
<feature type="compositionally biased region" description="Low complexity" evidence="9">
    <location>
        <begin position="260"/>
        <end position="274"/>
    </location>
</feature>
<gene>
    <name evidence="10" type="ORF">M0R45_036652</name>
</gene>
<dbReference type="Gene3D" id="3.40.50.300">
    <property type="entry name" value="P-loop containing nucleotide triphosphate hydrolases"/>
    <property type="match status" value="1"/>
</dbReference>
<evidence type="ECO:0000313" key="11">
    <source>
        <dbReference type="Proteomes" id="UP001457282"/>
    </source>
</evidence>
<dbReference type="EMBL" id="JBEDUW010000007">
    <property type="protein sequence ID" value="KAK9912812.1"/>
    <property type="molecule type" value="Genomic_DNA"/>
</dbReference>